<evidence type="ECO:0000256" key="10">
    <source>
        <dbReference type="ARBA" id="ARBA00022583"/>
    </source>
</evidence>
<dbReference type="GO" id="GO:0005905">
    <property type="term" value="C:clathrin-coated pit"/>
    <property type="evidence" value="ECO:0007669"/>
    <property type="project" value="UniProtKB-SubCell"/>
</dbReference>
<dbReference type="PANTHER" id="PTHR22951">
    <property type="entry name" value="CLATHRIN ASSEMBLY PROTEIN"/>
    <property type="match status" value="1"/>
</dbReference>
<dbReference type="PANTHER" id="PTHR22951:SF11">
    <property type="entry name" value="ENTH DOMAIN-CONTAINING PROTEIN"/>
    <property type="match status" value="1"/>
</dbReference>
<dbReference type="Pfam" id="PF07651">
    <property type="entry name" value="ANTH"/>
    <property type="match status" value="1"/>
</dbReference>
<evidence type="ECO:0000256" key="6">
    <source>
        <dbReference type="ARBA" id="ARBA00008011"/>
    </source>
</evidence>
<dbReference type="FunFam" id="1.20.58.150:FF:000001">
    <property type="entry name" value="phosphatidylinositol-binding clathrin assembly protein-like isoform X1"/>
    <property type="match status" value="1"/>
</dbReference>
<accession>A0A8C7ZD08</accession>
<evidence type="ECO:0000256" key="18">
    <source>
        <dbReference type="ARBA" id="ARBA00055144"/>
    </source>
</evidence>
<dbReference type="Ensembl" id="ENSOSIT00000043298.1">
    <property type="protein sequence ID" value="ENSOSIP00000041105.1"/>
    <property type="gene ID" value="ENSOSIG00000018818.1"/>
</dbReference>
<feature type="domain" description="ENTH" evidence="21">
    <location>
        <begin position="14"/>
        <end position="145"/>
    </location>
</feature>
<dbReference type="GO" id="GO:0005546">
    <property type="term" value="F:phosphatidylinositol-4,5-bisphosphate binding"/>
    <property type="evidence" value="ECO:0007669"/>
    <property type="project" value="TreeGrafter"/>
</dbReference>
<protein>
    <recommendedName>
        <fullName evidence="20">Phosphatidylinositol-binding clathrin assembly protein</fullName>
    </recommendedName>
</protein>
<dbReference type="SMART" id="SM00273">
    <property type="entry name" value="ENTH"/>
    <property type="match status" value="1"/>
</dbReference>
<dbReference type="GO" id="GO:0008021">
    <property type="term" value="C:synaptic vesicle"/>
    <property type="evidence" value="ECO:0007669"/>
    <property type="project" value="TreeGrafter"/>
</dbReference>
<comment type="subunit">
    <text evidence="19">Binds to clathrin; involves primarily the C-terminal sequences, but the full-length protein is required for full binding capacity. Binds phosphatidylinositol 4,5- bisphosphate. Interacts with PIMREG; this interaction may change the subcellular location into the nucleus. Interacts with AP2A1 (via its alpha-appendage domain). Interacts (via N-terminus) with VAMP2; VAMP3; VAMP7 and VAMP8 (Via N-terminus). Interacts with LC3/MAP1LC3A.</text>
</comment>
<evidence type="ECO:0000256" key="13">
    <source>
        <dbReference type="ARBA" id="ARBA00023034"/>
    </source>
</evidence>
<keyword evidence="17" id="KW-0968">Cytoplasmic vesicle</keyword>
<dbReference type="GO" id="GO:0005794">
    <property type="term" value="C:Golgi apparatus"/>
    <property type="evidence" value="ECO:0007669"/>
    <property type="project" value="UniProtKB-SubCell"/>
</dbReference>
<keyword evidence="8" id="KW-1017">Isopeptide bond</keyword>
<dbReference type="GO" id="GO:0016185">
    <property type="term" value="P:synaptic vesicle budding from presynaptic endocytic zone membrane"/>
    <property type="evidence" value="ECO:0007669"/>
    <property type="project" value="TreeGrafter"/>
</dbReference>
<keyword evidence="10" id="KW-0254">Endocytosis</keyword>
<keyword evidence="12" id="KW-0007">Acetylation</keyword>
<dbReference type="FunFam" id="1.25.40.90:FF:000001">
    <property type="entry name" value="phosphatidylinositol-binding clathrin assembly protein-like isoform X1"/>
    <property type="match status" value="1"/>
</dbReference>
<keyword evidence="14" id="KW-0472">Membrane</keyword>
<evidence type="ECO:0000256" key="4">
    <source>
        <dbReference type="ARBA" id="ARBA00004555"/>
    </source>
</evidence>
<keyword evidence="13" id="KW-0333">Golgi apparatus</keyword>
<dbReference type="InterPro" id="IPR008942">
    <property type="entry name" value="ENTH_VHS"/>
</dbReference>
<evidence type="ECO:0000256" key="19">
    <source>
        <dbReference type="ARBA" id="ARBA00061829"/>
    </source>
</evidence>
<dbReference type="PROSITE" id="PS50942">
    <property type="entry name" value="ENTH"/>
    <property type="match status" value="1"/>
</dbReference>
<dbReference type="GO" id="GO:0000149">
    <property type="term" value="F:SNARE binding"/>
    <property type="evidence" value="ECO:0007669"/>
    <property type="project" value="TreeGrafter"/>
</dbReference>
<keyword evidence="23" id="KW-1185">Reference proteome</keyword>
<comment type="subcellular location">
    <subcellularLocation>
        <location evidence="3">Cell membrane</location>
    </subcellularLocation>
    <subcellularLocation>
        <location evidence="2">Cytoplasmic vesicle</location>
        <location evidence="2">Clathrin-coated vesicle</location>
    </subcellularLocation>
    <subcellularLocation>
        <location evidence="4">Golgi apparatus</location>
    </subcellularLocation>
    <subcellularLocation>
        <location evidence="5">Membrane</location>
        <location evidence="5">Clathrin-coated pit</location>
    </subcellularLocation>
    <subcellularLocation>
        <location evidence="1">Nucleus</location>
    </subcellularLocation>
</comment>
<evidence type="ECO:0000259" key="21">
    <source>
        <dbReference type="PROSITE" id="PS50942"/>
    </source>
</evidence>
<dbReference type="GO" id="GO:0098894">
    <property type="term" value="C:extrinsic component of presynaptic endocytic zone membrane"/>
    <property type="evidence" value="ECO:0007669"/>
    <property type="project" value="TreeGrafter"/>
</dbReference>
<keyword evidence="7" id="KW-1003">Cell membrane</keyword>
<organism evidence="22 23">
    <name type="scientific">Oryzias sinensis</name>
    <name type="common">Chinese medaka</name>
    <dbReference type="NCBI Taxonomy" id="183150"/>
    <lineage>
        <taxon>Eukaryota</taxon>
        <taxon>Metazoa</taxon>
        <taxon>Chordata</taxon>
        <taxon>Craniata</taxon>
        <taxon>Vertebrata</taxon>
        <taxon>Euteleostomi</taxon>
        <taxon>Actinopterygii</taxon>
        <taxon>Neopterygii</taxon>
        <taxon>Teleostei</taxon>
        <taxon>Neoteleostei</taxon>
        <taxon>Acanthomorphata</taxon>
        <taxon>Ovalentaria</taxon>
        <taxon>Atherinomorphae</taxon>
        <taxon>Beloniformes</taxon>
        <taxon>Adrianichthyidae</taxon>
        <taxon>Oryziinae</taxon>
        <taxon>Oryzias</taxon>
    </lineage>
</organism>
<comment type="similarity">
    <text evidence="6">Belongs to the PICALM/SNAP91 family.</text>
</comment>
<evidence type="ECO:0000256" key="3">
    <source>
        <dbReference type="ARBA" id="ARBA00004236"/>
    </source>
</evidence>
<evidence type="ECO:0000256" key="16">
    <source>
        <dbReference type="ARBA" id="ARBA00023242"/>
    </source>
</evidence>
<dbReference type="AlphaFoldDB" id="A0A8C7ZD08"/>
<evidence type="ECO:0000313" key="22">
    <source>
        <dbReference type="Ensembl" id="ENSOSIP00000041105.1"/>
    </source>
</evidence>
<dbReference type="InterPro" id="IPR013809">
    <property type="entry name" value="ENTH"/>
</dbReference>
<evidence type="ECO:0000256" key="20">
    <source>
        <dbReference type="ARBA" id="ARBA00068054"/>
    </source>
</evidence>
<evidence type="ECO:0000256" key="14">
    <source>
        <dbReference type="ARBA" id="ARBA00023136"/>
    </source>
</evidence>
<dbReference type="InterPro" id="IPR045192">
    <property type="entry name" value="AP180-like"/>
</dbReference>
<dbReference type="GO" id="GO:0032050">
    <property type="term" value="F:clathrin heavy chain binding"/>
    <property type="evidence" value="ECO:0007669"/>
    <property type="project" value="TreeGrafter"/>
</dbReference>
<dbReference type="GO" id="GO:0005634">
    <property type="term" value="C:nucleus"/>
    <property type="evidence" value="ECO:0007669"/>
    <property type="project" value="UniProtKB-SubCell"/>
</dbReference>
<dbReference type="SUPFAM" id="SSF89009">
    <property type="entry name" value="GAT-like domain"/>
    <property type="match status" value="1"/>
</dbReference>
<dbReference type="GeneTree" id="ENSGT00950000183068"/>
<dbReference type="Gene3D" id="1.20.58.150">
    <property type="entry name" value="ANTH domain"/>
    <property type="match status" value="1"/>
</dbReference>
<evidence type="ECO:0000256" key="8">
    <source>
        <dbReference type="ARBA" id="ARBA00022499"/>
    </source>
</evidence>
<reference evidence="22" key="1">
    <citation type="submission" date="2025-08" db="UniProtKB">
        <authorList>
            <consortium name="Ensembl"/>
        </authorList>
    </citation>
    <scope>IDENTIFICATION</scope>
</reference>
<keyword evidence="11" id="KW-0832">Ubl conjugation</keyword>
<dbReference type="InterPro" id="IPR011417">
    <property type="entry name" value="ANTH_dom"/>
</dbReference>
<sequence length="483" mass="53910">MSGQSLTDRIAAAQHSMTGSAISKAVCKATTHEVSGPKKKHLDYLIHCTNELNVSIPHLADTLLERTASNSWIVVFKALITTHHLMMYGNDRLMQYLASRNTLFNLNNFLDKAALQGYNMSTFIRRYSCYLNEKAMSYRLAAMDFTKMKRGADGVMRTMNTEKLIKTLPIIQNQLDALLDFQPNSNELTNGVINTAFMLLFKDSIRLFAAYNEGIINMLEKYFDMKKNQCKEALEIYKTFLNRMTKLSEFLKVAERVGIDQGDSPDLTQAPSSLLEALEQHLASLEGRKLKDLSTASSVPNLTSELFTLQPHFPPIQTTHTVPNNNNAWGGKTTDTRGAHGYMQAHNKEHVHRVSGMAARFLLLINFSSSLLSHCHGYIWITGDLLKPSPPTQIHSPGAQLHSGKMLPNDLDSSLANLVGSEYKHDSSSLPQILSSSRVLPPQMSHQMGGVPMMPAQTVMYNQPVLRPTNPFGPIPGTQMHFM</sequence>
<evidence type="ECO:0000256" key="11">
    <source>
        <dbReference type="ARBA" id="ARBA00022843"/>
    </source>
</evidence>
<evidence type="ECO:0000256" key="1">
    <source>
        <dbReference type="ARBA" id="ARBA00004123"/>
    </source>
</evidence>
<evidence type="ECO:0000313" key="23">
    <source>
        <dbReference type="Proteomes" id="UP000694383"/>
    </source>
</evidence>
<evidence type="ECO:0000256" key="12">
    <source>
        <dbReference type="ARBA" id="ARBA00022990"/>
    </source>
</evidence>
<comment type="function">
    <text evidence="18">Cytoplasmic adapter protein that plays a critical role in clathrin-mediated endocytosis which is important in processes such as internalization of cell receptors, synaptic transmission or removal of apoptotic cells. Recruits AP-2 and attaches clathrin triskelions to the cytoplasmic side of plasma membrane leading to clathrin-coated vesicles (CCVs) assembly. Furthermore, regulates clathrin-coated vesicle size and maturation by directly sensing and driving membrane curvature. In addition to binding to clathrin, mediates the endocytosis of small R-SNARES (Soluble NSF Attachment Protein REceptors) between plasma membranes and endosomes including VAMP2, VAMP3, VAMP4, VAMP7 or VAMP8. In turn, PICALM-dependent SNARE endocytosis is required for the formation and maturation of autophagic precursors. Modulates thereby autophagy and the turnover of autophagy substrates such as MAPT/TAU or amyloid precursor protein cleaved C-terminal fragment (APP-CTF).</text>
</comment>
<evidence type="ECO:0000256" key="15">
    <source>
        <dbReference type="ARBA" id="ARBA00023176"/>
    </source>
</evidence>
<keyword evidence="9" id="KW-0597">Phosphoprotein</keyword>
<keyword evidence="16" id="KW-0539">Nucleus</keyword>
<dbReference type="Gene3D" id="1.25.40.90">
    <property type="match status" value="1"/>
</dbReference>
<dbReference type="GO" id="GO:0005545">
    <property type="term" value="F:1-phosphatidylinositol binding"/>
    <property type="evidence" value="ECO:0007669"/>
    <property type="project" value="InterPro"/>
</dbReference>
<proteinExistence type="inferred from homology"/>
<dbReference type="CDD" id="cd16985">
    <property type="entry name" value="ANTH_N_AP180"/>
    <property type="match status" value="1"/>
</dbReference>
<evidence type="ECO:0000256" key="5">
    <source>
        <dbReference type="ARBA" id="ARBA00004600"/>
    </source>
</evidence>
<evidence type="ECO:0000256" key="2">
    <source>
        <dbReference type="ARBA" id="ARBA00004132"/>
    </source>
</evidence>
<dbReference type="GO" id="GO:0030136">
    <property type="term" value="C:clathrin-coated vesicle"/>
    <property type="evidence" value="ECO:0007669"/>
    <property type="project" value="UniProtKB-SubCell"/>
</dbReference>
<evidence type="ECO:0000256" key="7">
    <source>
        <dbReference type="ARBA" id="ARBA00022475"/>
    </source>
</evidence>
<dbReference type="SUPFAM" id="SSF48464">
    <property type="entry name" value="ENTH/VHS domain"/>
    <property type="match status" value="1"/>
</dbReference>
<keyword evidence="15" id="KW-0168">Coated pit</keyword>
<dbReference type="GO" id="GO:0072583">
    <property type="term" value="P:clathrin-dependent endocytosis"/>
    <property type="evidence" value="ECO:0007669"/>
    <property type="project" value="InterPro"/>
</dbReference>
<name>A0A8C7ZD08_9TELE</name>
<evidence type="ECO:0000256" key="9">
    <source>
        <dbReference type="ARBA" id="ARBA00022553"/>
    </source>
</evidence>
<dbReference type="Proteomes" id="UP000694383">
    <property type="component" value="Unplaced"/>
</dbReference>
<reference evidence="22" key="2">
    <citation type="submission" date="2025-09" db="UniProtKB">
        <authorList>
            <consortium name="Ensembl"/>
        </authorList>
    </citation>
    <scope>IDENTIFICATION</scope>
</reference>
<evidence type="ECO:0000256" key="17">
    <source>
        <dbReference type="ARBA" id="ARBA00023329"/>
    </source>
</evidence>
<dbReference type="InterPro" id="IPR014712">
    <property type="entry name" value="ANTH_dom_sf"/>
</dbReference>
<dbReference type="GO" id="GO:0048268">
    <property type="term" value="P:clathrin coat assembly"/>
    <property type="evidence" value="ECO:0007669"/>
    <property type="project" value="InterPro"/>
</dbReference>